<dbReference type="CDD" id="cd00318">
    <property type="entry name" value="Phosphoglycerate_kinase"/>
    <property type="match status" value="1"/>
</dbReference>
<evidence type="ECO:0000256" key="7">
    <source>
        <dbReference type="ARBA" id="ARBA00022840"/>
    </source>
</evidence>
<comment type="caution">
    <text evidence="10">The sequence shown here is derived from an EMBL/GenBank/DDBJ whole genome shotgun (WGS) entry which is preliminary data.</text>
</comment>
<dbReference type="PRINTS" id="PR00477">
    <property type="entry name" value="PHGLYCKINASE"/>
</dbReference>
<evidence type="ECO:0000256" key="6">
    <source>
        <dbReference type="ARBA" id="ARBA00022777"/>
    </source>
</evidence>
<evidence type="ECO:0000256" key="2">
    <source>
        <dbReference type="ARBA" id="ARBA00008982"/>
    </source>
</evidence>
<feature type="binding site" evidence="8">
    <location>
        <begin position="19"/>
        <end position="21"/>
    </location>
    <ligand>
        <name>substrate</name>
    </ligand>
</feature>
<feature type="binding site" evidence="8">
    <location>
        <position position="150"/>
    </location>
    <ligand>
        <name>substrate</name>
    </ligand>
</feature>
<keyword evidence="5 8" id="KW-0547">Nucleotide-binding</keyword>
<protein>
    <recommendedName>
        <fullName evidence="3 8">Phosphoglycerate kinase</fullName>
        <ecNumber evidence="3 8">2.7.2.3</ecNumber>
    </recommendedName>
</protein>
<keyword evidence="8" id="KW-0324">Glycolysis</keyword>
<organism evidence="10 11">
    <name type="scientific">Carboxylicivirga marina</name>
    <dbReference type="NCBI Taxonomy" id="2800988"/>
    <lineage>
        <taxon>Bacteria</taxon>
        <taxon>Pseudomonadati</taxon>
        <taxon>Bacteroidota</taxon>
        <taxon>Bacteroidia</taxon>
        <taxon>Marinilabiliales</taxon>
        <taxon>Marinilabiliaceae</taxon>
        <taxon>Carboxylicivirga</taxon>
    </lineage>
</organism>
<dbReference type="SUPFAM" id="SSF53748">
    <property type="entry name" value="Phosphoglycerate kinase"/>
    <property type="match status" value="1"/>
</dbReference>
<evidence type="ECO:0000313" key="11">
    <source>
        <dbReference type="Proteomes" id="UP000605676"/>
    </source>
</evidence>
<comment type="subcellular location">
    <subcellularLocation>
        <location evidence="8">Cytoplasm</location>
    </subcellularLocation>
</comment>
<feature type="binding site" evidence="8">
    <location>
        <position position="117"/>
    </location>
    <ligand>
        <name>substrate</name>
    </ligand>
</feature>
<feature type="binding site" evidence="8">
    <location>
        <position position="322"/>
    </location>
    <ligand>
        <name>ATP</name>
        <dbReference type="ChEBI" id="CHEBI:30616"/>
    </ligand>
</feature>
<keyword evidence="4 8" id="KW-0808">Transferase</keyword>
<dbReference type="Gene3D" id="3.40.50.1260">
    <property type="entry name" value="Phosphoglycerate kinase, N-terminal domain"/>
    <property type="match status" value="2"/>
</dbReference>
<comment type="similarity">
    <text evidence="2 8 9">Belongs to the phosphoglycerate kinase family.</text>
</comment>
<keyword evidence="7 8" id="KW-0067">ATP-binding</keyword>
<reference evidence="10 11" key="1">
    <citation type="submission" date="2021-01" db="EMBL/GenBank/DDBJ databases">
        <title>Carboxyliciviraga sp.nov., isolated from coastal sediments.</title>
        <authorList>
            <person name="Lu D."/>
            <person name="Zhang T."/>
        </authorList>
    </citation>
    <scope>NUCLEOTIDE SEQUENCE [LARGE SCALE GENOMIC DNA]</scope>
    <source>
        <strain evidence="10 11">N1Y132</strain>
    </source>
</reference>
<feature type="binding site" evidence="8">
    <location>
        <begin position="58"/>
        <end position="61"/>
    </location>
    <ligand>
        <name>substrate</name>
    </ligand>
</feature>
<name>A0ABS1HPH3_9BACT</name>
<evidence type="ECO:0000256" key="4">
    <source>
        <dbReference type="ARBA" id="ARBA00022679"/>
    </source>
</evidence>
<comment type="subunit">
    <text evidence="8">Monomer.</text>
</comment>
<feature type="binding site" evidence="8">
    <location>
        <position position="35"/>
    </location>
    <ligand>
        <name>substrate</name>
    </ligand>
</feature>
<evidence type="ECO:0000256" key="9">
    <source>
        <dbReference type="RuleBase" id="RU000532"/>
    </source>
</evidence>
<comment type="pathway">
    <text evidence="8">Carbohydrate degradation; glycolysis; pyruvate from D-glyceraldehyde 3-phosphate: step 2/5.</text>
</comment>
<feature type="binding site" evidence="8">
    <location>
        <position position="201"/>
    </location>
    <ligand>
        <name>ATP</name>
        <dbReference type="ChEBI" id="CHEBI:30616"/>
    </ligand>
</feature>
<dbReference type="RefSeq" id="WP_200466810.1">
    <property type="nucleotide sequence ID" value="NZ_JAENRR010000078.1"/>
</dbReference>
<evidence type="ECO:0000256" key="3">
    <source>
        <dbReference type="ARBA" id="ARBA00013061"/>
    </source>
</evidence>
<keyword evidence="11" id="KW-1185">Reference proteome</keyword>
<dbReference type="PIRSF" id="PIRSF000724">
    <property type="entry name" value="Pgk"/>
    <property type="match status" value="1"/>
</dbReference>
<feature type="binding site" evidence="8">
    <location>
        <begin position="348"/>
        <end position="351"/>
    </location>
    <ligand>
        <name>ATP</name>
        <dbReference type="ChEBI" id="CHEBI:30616"/>
    </ligand>
</feature>
<evidence type="ECO:0000256" key="1">
    <source>
        <dbReference type="ARBA" id="ARBA00000642"/>
    </source>
</evidence>
<sequence length="391" mass="41292">MAAIDSFNFAGKKAIIRVDFNVPLNDKFEITDDTRIRAAVPTIKKVLADGGAVILMSHLGRPKGEAKAEFSLKHIVAHLSATLGLDVKFAPDCIGDEVKAMAADLKGGEVMLLENLRFHNEETKGDEGFAKQLAELADVYVNDAFGTAHRAHASTTIIAQFMDEKMAGYLLDKEIKFLGDTVQNAEKPFVAIVGGAKVSGKLEVLKSLITKVDTILIGGGMAYTFLKAQGYNVGNSLVEEDLVETAKQILVDAEKNGVNFMLPVDNLAADKFADDADIMEVACDIPEGRMALDVGPKTTAAYSAEIASAKTVVWNGPMGCFEMPNFSKGTFGVCQAVADSSAVSIIGGGDSVAAVNKSGLADKMSHISTGGGASLEFLEGKELPGVKAIRG</sequence>
<dbReference type="Proteomes" id="UP000605676">
    <property type="component" value="Unassembled WGS sequence"/>
</dbReference>
<evidence type="ECO:0000256" key="8">
    <source>
        <dbReference type="HAMAP-Rule" id="MF_00145"/>
    </source>
</evidence>
<dbReference type="InterPro" id="IPR015824">
    <property type="entry name" value="Phosphoglycerate_kinase_N"/>
</dbReference>
<dbReference type="PANTHER" id="PTHR11406">
    <property type="entry name" value="PHOSPHOGLYCERATE KINASE"/>
    <property type="match status" value="1"/>
</dbReference>
<dbReference type="InterPro" id="IPR036043">
    <property type="entry name" value="Phosphoglycerate_kinase_sf"/>
</dbReference>
<dbReference type="EMBL" id="JAENRR010000078">
    <property type="protein sequence ID" value="MBK3519591.1"/>
    <property type="molecule type" value="Genomic_DNA"/>
</dbReference>
<keyword evidence="8" id="KW-0963">Cytoplasm</keyword>
<dbReference type="InterPro" id="IPR001576">
    <property type="entry name" value="Phosphoglycerate_kinase"/>
</dbReference>
<keyword evidence="6 8" id="KW-0418">Kinase</keyword>
<gene>
    <name evidence="8" type="primary">pgk</name>
    <name evidence="10" type="ORF">JIV24_19760</name>
</gene>
<dbReference type="Pfam" id="PF00162">
    <property type="entry name" value="PGK"/>
    <property type="match status" value="1"/>
</dbReference>
<comment type="caution">
    <text evidence="8">Lacks conserved residue(s) required for the propagation of feature annotation.</text>
</comment>
<dbReference type="HAMAP" id="MF_00145">
    <property type="entry name" value="Phosphoglyc_kinase"/>
    <property type="match status" value="1"/>
</dbReference>
<dbReference type="PANTHER" id="PTHR11406:SF23">
    <property type="entry name" value="PHOSPHOGLYCERATE KINASE 1, CHLOROPLASTIC-RELATED"/>
    <property type="match status" value="1"/>
</dbReference>
<dbReference type="GO" id="GO:0016301">
    <property type="term" value="F:kinase activity"/>
    <property type="evidence" value="ECO:0007669"/>
    <property type="project" value="UniProtKB-KW"/>
</dbReference>
<evidence type="ECO:0000256" key="5">
    <source>
        <dbReference type="ARBA" id="ARBA00022741"/>
    </source>
</evidence>
<proteinExistence type="inferred from homology"/>
<evidence type="ECO:0000313" key="10">
    <source>
        <dbReference type="EMBL" id="MBK3519591.1"/>
    </source>
</evidence>
<dbReference type="EC" id="2.7.2.3" evidence="3 8"/>
<accession>A0ABS1HPH3</accession>
<comment type="catalytic activity">
    <reaction evidence="1 8 9">
        <text>(2R)-3-phosphoglycerate + ATP = (2R)-3-phospho-glyceroyl phosphate + ADP</text>
        <dbReference type="Rhea" id="RHEA:14801"/>
        <dbReference type="ChEBI" id="CHEBI:30616"/>
        <dbReference type="ChEBI" id="CHEBI:57604"/>
        <dbReference type="ChEBI" id="CHEBI:58272"/>
        <dbReference type="ChEBI" id="CHEBI:456216"/>
        <dbReference type="EC" id="2.7.2.3"/>
    </reaction>
</comment>